<accession>A0AAE0A457</accession>
<evidence type="ECO:0000313" key="2">
    <source>
        <dbReference type="Proteomes" id="UP001281410"/>
    </source>
</evidence>
<proteinExistence type="predicted"/>
<evidence type="ECO:0008006" key="3">
    <source>
        <dbReference type="Google" id="ProtNLM"/>
    </source>
</evidence>
<dbReference type="EMBL" id="JANJYJ010000007">
    <property type="protein sequence ID" value="KAK3200313.1"/>
    <property type="molecule type" value="Genomic_DNA"/>
</dbReference>
<name>A0AAE0A457_9ROSI</name>
<dbReference type="AlphaFoldDB" id="A0AAE0A457"/>
<dbReference type="PANTHER" id="PTHR34427">
    <property type="entry name" value="DUF4283 DOMAIN PROTEIN"/>
    <property type="match status" value="1"/>
</dbReference>
<protein>
    <recommendedName>
        <fullName evidence="3">DUF4283 domain-containing protein</fullName>
    </recommendedName>
</protein>
<dbReference type="PANTHER" id="PTHR34427:SF5">
    <property type="entry name" value="DUF4283 DOMAIN-CONTAINING PROTEIN"/>
    <property type="match status" value="1"/>
</dbReference>
<organism evidence="1 2">
    <name type="scientific">Dipteronia sinensis</name>
    <dbReference type="NCBI Taxonomy" id="43782"/>
    <lineage>
        <taxon>Eukaryota</taxon>
        <taxon>Viridiplantae</taxon>
        <taxon>Streptophyta</taxon>
        <taxon>Embryophyta</taxon>
        <taxon>Tracheophyta</taxon>
        <taxon>Spermatophyta</taxon>
        <taxon>Magnoliopsida</taxon>
        <taxon>eudicotyledons</taxon>
        <taxon>Gunneridae</taxon>
        <taxon>Pentapetalae</taxon>
        <taxon>rosids</taxon>
        <taxon>malvids</taxon>
        <taxon>Sapindales</taxon>
        <taxon>Sapindaceae</taxon>
        <taxon>Hippocastanoideae</taxon>
        <taxon>Acereae</taxon>
        <taxon>Dipteronia</taxon>
    </lineage>
</organism>
<gene>
    <name evidence="1" type="ORF">Dsin_023728</name>
</gene>
<keyword evidence="2" id="KW-1185">Reference proteome</keyword>
<sequence length="101" mass="12006">MIPQSRAVWILCSRIPLHLWNHDFFLKLGWTIGEPLFVEEDMVLRNRLDRGRILVLIPGNKSVTCDVKVVMENGSFLVTLKEDEMEVDFFWIEKFLDLQKW</sequence>
<comment type="caution">
    <text evidence="1">The sequence shown here is derived from an EMBL/GenBank/DDBJ whole genome shotgun (WGS) entry which is preliminary data.</text>
</comment>
<reference evidence="1" key="1">
    <citation type="journal article" date="2023" name="Plant J.">
        <title>Genome sequences and population genomics provide insights into the demographic history, inbreeding, and mutation load of two 'living fossil' tree species of Dipteronia.</title>
        <authorList>
            <person name="Feng Y."/>
            <person name="Comes H.P."/>
            <person name="Chen J."/>
            <person name="Zhu S."/>
            <person name="Lu R."/>
            <person name="Zhang X."/>
            <person name="Li P."/>
            <person name="Qiu J."/>
            <person name="Olsen K.M."/>
            <person name="Qiu Y."/>
        </authorList>
    </citation>
    <scope>NUCLEOTIDE SEQUENCE</scope>
    <source>
        <strain evidence="1">NBL</strain>
    </source>
</reference>
<evidence type="ECO:0000313" key="1">
    <source>
        <dbReference type="EMBL" id="KAK3200313.1"/>
    </source>
</evidence>
<dbReference type="Proteomes" id="UP001281410">
    <property type="component" value="Unassembled WGS sequence"/>
</dbReference>